<dbReference type="InterPro" id="IPR047622">
    <property type="entry name" value="GPR1_FUN34_YAAH"/>
</dbReference>
<evidence type="ECO:0000256" key="2">
    <source>
        <dbReference type="ARBA" id="ARBA00005587"/>
    </source>
</evidence>
<proteinExistence type="inferred from homology"/>
<dbReference type="EMBL" id="JAAMPI010000466">
    <property type="protein sequence ID" value="KAF4631204.1"/>
    <property type="molecule type" value="Genomic_DNA"/>
</dbReference>
<evidence type="ECO:0000256" key="1">
    <source>
        <dbReference type="ARBA" id="ARBA00004141"/>
    </source>
</evidence>
<evidence type="ECO:0000256" key="6">
    <source>
        <dbReference type="SAM" id="MobiDB-lite"/>
    </source>
</evidence>
<dbReference type="PANTHER" id="PTHR31123">
    <property type="entry name" value="ACCUMULATION OF DYADS PROTEIN 2-RELATED"/>
    <property type="match status" value="1"/>
</dbReference>
<feature type="compositionally biased region" description="Polar residues" evidence="6">
    <location>
        <begin position="32"/>
        <end position="45"/>
    </location>
</feature>
<feature type="compositionally biased region" description="Low complexity" evidence="6">
    <location>
        <begin position="1"/>
        <end position="16"/>
    </location>
</feature>
<keyword evidence="3 7" id="KW-0812">Transmembrane</keyword>
<dbReference type="Pfam" id="PF01184">
    <property type="entry name" value="Gpr1_Fun34_YaaH"/>
    <property type="match status" value="1"/>
</dbReference>
<protein>
    <submittedName>
        <fullName evidence="8">Uncharacterized protein</fullName>
    </submittedName>
</protein>
<evidence type="ECO:0000256" key="3">
    <source>
        <dbReference type="ARBA" id="ARBA00022692"/>
    </source>
</evidence>
<evidence type="ECO:0000256" key="5">
    <source>
        <dbReference type="ARBA" id="ARBA00023136"/>
    </source>
</evidence>
<evidence type="ECO:0000313" key="9">
    <source>
        <dbReference type="Proteomes" id="UP000566819"/>
    </source>
</evidence>
<gene>
    <name evidence="8" type="ORF">G7Y89_g6926</name>
</gene>
<accession>A0A8H4RJH1</accession>
<keyword evidence="5 7" id="KW-0472">Membrane</keyword>
<feature type="transmembrane region" description="Helical" evidence="7">
    <location>
        <begin position="117"/>
        <end position="137"/>
    </location>
</feature>
<reference evidence="8 9" key="1">
    <citation type="submission" date="2020-03" db="EMBL/GenBank/DDBJ databases">
        <title>Draft Genome Sequence of Cudoniella acicularis.</title>
        <authorList>
            <person name="Buettner E."/>
            <person name="Kellner H."/>
        </authorList>
    </citation>
    <scope>NUCLEOTIDE SEQUENCE [LARGE SCALE GENOMIC DNA]</scope>
    <source>
        <strain evidence="8 9">DSM 108380</strain>
    </source>
</reference>
<evidence type="ECO:0000313" key="8">
    <source>
        <dbReference type="EMBL" id="KAF4631204.1"/>
    </source>
</evidence>
<feature type="transmembrane region" description="Helical" evidence="7">
    <location>
        <begin position="92"/>
        <end position="111"/>
    </location>
</feature>
<feature type="region of interest" description="Disordered" evidence="6">
    <location>
        <begin position="1"/>
        <end position="54"/>
    </location>
</feature>
<dbReference type="PANTHER" id="PTHR31123:SF1">
    <property type="entry name" value="ACCUMULATION OF DYADS PROTEIN 2-RELATED"/>
    <property type="match status" value="1"/>
</dbReference>
<keyword evidence="9" id="KW-1185">Reference proteome</keyword>
<evidence type="ECO:0000256" key="4">
    <source>
        <dbReference type="ARBA" id="ARBA00022989"/>
    </source>
</evidence>
<dbReference type="OrthoDB" id="3648309at2759"/>
<comment type="caution">
    <text evidence="8">The sequence shown here is derived from an EMBL/GenBank/DDBJ whole genome shotgun (WGS) entry which is preliminary data.</text>
</comment>
<evidence type="ECO:0000256" key="7">
    <source>
        <dbReference type="SAM" id="Phobius"/>
    </source>
</evidence>
<dbReference type="Proteomes" id="UP000566819">
    <property type="component" value="Unassembled WGS sequence"/>
</dbReference>
<dbReference type="PROSITE" id="PS01114">
    <property type="entry name" value="GPR1_FUN34_YAAH"/>
    <property type="match status" value="1"/>
</dbReference>
<dbReference type="AlphaFoldDB" id="A0A8H4RJH1"/>
<keyword evidence="4 7" id="KW-1133">Transmembrane helix</keyword>
<dbReference type="GO" id="GO:0005886">
    <property type="term" value="C:plasma membrane"/>
    <property type="evidence" value="ECO:0007669"/>
    <property type="project" value="TreeGrafter"/>
</dbReference>
<dbReference type="InterPro" id="IPR051633">
    <property type="entry name" value="AceTr"/>
</dbReference>
<comment type="subcellular location">
    <subcellularLocation>
        <location evidence="1">Membrane</location>
        <topology evidence="1">Multi-pass membrane protein</topology>
    </subcellularLocation>
</comment>
<organism evidence="8 9">
    <name type="scientific">Cudoniella acicularis</name>
    <dbReference type="NCBI Taxonomy" id="354080"/>
    <lineage>
        <taxon>Eukaryota</taxon>
        <taxon>Fungi</taxon>
        <taxon>Dikarya</taxon>
        <taxon>Ascomycota</taxon>
        <taxon>Pezizomycotina</taxon>
        <taxon>Leotiomycetes</taxon>
        <taxon>Helotiales</taxon>
        <taxon>Tricladiaceae</taxon>
        <taxon>Cudoniella</taxon>
    </lineage>
</organism>
<comment type="similarity">
    <text evidence="2">Belongs to the acetate uptake transporter (AceTr) (TC 2.A.96) family.</text>
</comment>
<dbReference type="GO" id="GO:0015123">
    <property type="term" value="F:acetate transmembrane transporter activity"/>
    <property type="evidence" value="ECO:0007669"/>
    <property type="project" value="TreeGrafter"/>
</dbReference>
<dbReference type="InterPro" id="IPR000791">
    <property type="entry name" value="Gpr1/Fun34/SatP-like"/>
</dbReference>
<sequence>MATTAGTADTNGASTSHNTNTLSKQGKFDNAGTGNYNANQGQSQGRDFGDYGGNPLAHANKLESAHLPAFGGNLQPSLYRDSMKAKSLGNPAPLGLCGFALTTFVLSLINFNTMGVGTSNVVVDVAFGYGGLVQLLAGM</sequence>
<name>A0A8H4RJH1_9HELO</name>